<feature type="domain" description="IFT140 first beta-propeller" evidence="7">
    <location>
        <begin position="2"/>
        <end position="415"/>
    </location>
</feature>
<keyword evidence="2" id="KW-0853">WD repeat</keyword>
<accession>A0AAV7I8X9</accession>
<dbReference type="PANTHER" id="PTHR15722:SF7">
    <property type="entry name" value="INTRAFLAGELLAR TRANSPORT PROTEIN 140 HOMOLOG"/>
    <property type="match status" value="1"/>
</dbReference>
<dbReference type="InterPro" id="IPR015943">
    <property type="entry name" value="WD40/YVTN_repeat-like_dom_sf"/>
</dbReference>
<dbReference type="SUPFAM" id="SSF101908">
    <property type="entry name" value="Putative isomerase YbhE"/>
    <property type="match status" value="1"/>
</dbReference>
<protein>
    <submittedName>
        <fullName evidence="11">Uncharacterized protein</fullName>
    </submittedName>
</protein>
<keyword evidence="12" id="KW-1185">Reference proteome</keyword>
<evidence type="ECO:0000256" key="3">
    <source>
        <dbReference type="ARBA" id="ARBA00022737"/>
    </source>
</evidence>
<dbReference type="EMBL" id="JAHXZJ010002237">
    <property type="protein sequence ID" value="KAH0546677.1"/>
    <property type="molecule type" value="Genomic_DNA"/>
</dbReference>
<evidence type="ECO:0000259" key="8">
    <source>
        <dbReference type="Pfam" id="PF23385"/>
    </source>
</evidence>
<sequence length="1331" mass="151744">MALYFDNRIQNLVSSSINNYAIWHPNFPLLAIAGYSQNKGIYVTIYDDHGQLIHDLKSHEVSIFQISSLSWHPKLKLLIIGKDNGSIQIWTEDFEQNEFTEVGTPHRDSITLLEWSQNGGRLVSVDAAGSIVGWRVDNKGQLLIIFHHELQKSFTQITFKPIVFTPKNLNNEKIIADDNRSLNLFNNWRPRTAVQIPQFQKDNYAFFIGSLDGFIYYIDTKGHCKEVLNTGGITLCGLLHHQSRDSIVVMTEGFNVSQFQIDSFTGELTEMIKVKLSGKSNDFKVKNTLCWIGNNTLAILTGELSLRCWNLQNGNTYVLSPTMLTSENVSNFQEVYISFTFCKINQTLAAGTNLGTIHFWKREFLTCNNEYGWPFTPKSCAVDGTVKQLTWGGAFLRYPVFAANCVANVFIFHEQPMCAAYNVDICVCQVSPTKLIIEKENESCSLITDIQVQMLAINKIYIAVSSGKQIVTYSIHKSEVLHTLIEQSFQCDVEKILIYESTLIILTASLIQLRTIKGNVIQNLPILPEEGEPITMELTGQYLTVASINGILKIWDLNKRLAKLHTRTLAVYDVIKDFAEIIEAKCNSDCRCVSITVATSNLLPSSILYIWDIEGDQIFEFDYAKLSENHQNYSEVISKSQGRFVVTHCWDVIDPRVLVCQTQTIPTYNIQNFCNPKRMSNVFKNIVLVSMFITPEHGITIHDYRSLEEFYCRLIEVKSPHIIVFDSEKEGHGSKLTKLFMREFEELGFCDETIKKAIMDFSFHISMANTDEAFKSIKTIKNEAVWRSLAKICVKTKQLNMAVLCLGHMKCVRGTKAFRQSIINSNLNLETKIANLAVELGLYADAEHLFREAGRLDLLGNFLETCNRHSEAITLAVNENKISEKLSYYNYAKILEQQGNVEEAIKMYTKANSDKFEISKILFNQPKELHSYLAASNDKDIKNWYAQYIESTGEIECALRLYENEKNTLAATRILCFLGRDEEACNLVMKTNHAASAYHLAAFYESVNNITQAVHFYTVSKAYSNAVRICKENRMIEELWPLSVLAPRQLKIDIAKYYEDNDQPDKAILLYHQSCIFPKALALAFNTQQYDILHSITSDLNSDTDPTFIIKCANFFEKNNRIDKAIQLLAKSKKFVEVLNLIQKYNVPLTEDLAEEITIGKANNDIESERIRILTLEKVGEIAFEQGNYHLATKKFTQAGNKLKAMKALLKSGDTEKICFFAQVSRQRDIYIMAGNYLQSLDWQNQPNILKSIINFYSKAKTMDLLSNFYIACAQVEIDEFQNYEKAIDAFNQAIKCVSQVISPKDPMLHKQVVDAVNKKIMIIKRFLDIK</sequence>
<feature type="non-terminal residue" evidence="11">
    <location>
        <position position="1331"/>
    </location>
</feature>
<keyword evidence="6" id="KW-0966">Cell projection</keyword>
<dbReference type="InterPro" id="IPR001680">
    <property type="entry name" value="WD40_rpt"/>
</dbReference>
<dbReference type="InterPro" id="IPR056156">
    <property type="entry name" value="TPR_IF140_C"/>
</dbReference>
<keyword evidence="3" id="KW-0677">Repeat</keyword>
<dbReference type="SUPFAM" id="SSF48452">
    <property type="entry name" value="TPR-like"/>
    <property type="match status" value="1"/>
</dbReference>
<evidence type="ECO:0000259" key="10">
    <source>
        <dbReference type="Pfam" id="PF24762"/>
    </source>
</evidence>
<gene>
    <name evidence="11" type="ORF">KQX54_013581</name>
</gene>
<evidence type="ECO:0000256" key="1">
    <source>
        <dbReference type="ARBA" id="ARBA00004138"/>
    </source>
</evidence>
<dbReference type="InterPro" id="IPR011990">
    <property type="entry name" value="TPR-like_helical_dom_sf"/>
</dbReference>
<evidence type="ECO:0000313" key="11">
    <source>
        <dbReference type="EMBL" id="KAH0546677.1"/>
    </source>
</evidence>
<dbReference type="Pfam" id="PF24762">
    <property type="entry name" value="TPR_IF140-IFT172"/>
    <property type="match status" value="1"/>
</dbReference>
<organism evidence="11 12">
    <name type="scientific">Cotesia glomerata</name>
    <name type="common">Lepidopteran parasitic wasp</name>
    <name type="synonym">Apanteles glomeratus</name>
    <dbReference type="NCBI Taxonomy" id="32391"/>
    <lineage>
        <taxon>Eukaryota</taxon>
        <taxon>Metazoa</taxon>
        <taxon>Ecdysozoa</taxon>
        <taxon>Arthropoda</taxon>
        <taxon>Hexapoda</taxon>
        <taxon>Insecta</taxon>
        <taxon>Pterygota</taxon>
        <taxon>Neoptera</taxon>
        <taxon>Endopterygota</taxon>
        <taxon>Hymenoptera</taxon>
        <taxon>Apocrita</taxon>
        <taxon>Ichneumonoidea</taxon>
        <taxon>Braconidae</taxon>
        <taxon>Microgastrinae</taxon>
        <taxon>Cotesia</taxon>
    </lineage>
</organism>
<evidence type="ECO:0000256" key="5">
    <source>
        <dbReference type="ARBA" id="ARBA00023069"/>
    </source>
</evidence>
<evidence type="ECO:0000256" key="6">
    <source>
        <dbReference type="ARBA" id="ARBA00023273"/>
    </source>
</evidence>
<feature type="domain" description="IFT140 second beta-propeller" evidence="8">
    <location>
        <begin position="424"/>
        <end position="724"/>
    </location>
</feature>
<evidence type="ECO:0000259" key="7">
    <source>
        <dbReference type="Pfam" id="PF23383"/>
    </source>
</evidence>
<feature type="domain" description="IF140/IFT172/WDR19 TPR" evidence="10">
    <location>
        <begin position="769"/>
        <end position="1256"/>
    </location>
</feature>
<dbReference type="Pfam" id="PF23383">
    <property type="entry name" value="Beta-prop_IFT140_1st"/>
    <property type="match status" value="1"/>
</dbReference>
<dbReference type="GO" id="GO:0036064">
    <property type="term" value="C:ciliary basal body"/>
    <property type="evidence" value="ECO:0007669"/>
    <property type="project" value="TreeGrafter"/>
</dbReference>
<dbReference type="InterPro" id="IPR056155">
    <property type="entry name" value="Beta-prop_IFT140_2nd"/>
</dbReference>
<keyword evidence="4" id="KW-0802">TPR repeat</keyword>
<dbReference type="InterPro" id="IPR056168">
    <property type="entry name" value="TPR_IF140/IFT172/WDR19"/>
</dbReference>
<comment type="subcellular location">
    <subcellularLocation>
        <location evidence="1">Cell projection</location>
        <location evidence="1">Cilium</location>
    </subcellularLocation>
</comment>
<dbReference type="InterPro" id="IPR056154">
    <property type="entry name" value="Beta-prop_IFT140_1st"/>
</dbReference>
<evidence type="ECO:0000256" key="2">
    <source>
        <dbReference type="ARBA" id="ARBA00022574"/>
    </source>
</evidence>
<dbReference type="GO" id="GO:0035721">
    <property type="term" value="P:intraciliary retrograde transport"/>
    <property type="evidence" value="ECO:0007669"/>
    <property type="project" value="TreeGrafter"/>
</dbReference>
<dbReference type="InterPro" id="IPR036322">
    <property type="entry name" value="WD40_repeat_dom_sf"/>
</dbReference>
<dbReference type="Gene3D" id="2.130.10.10">
    <property type="entry name" value="YVTN repeat-like/Quinoprotein amine dehydrogenase"/>
    <property type="match status" value="1"/>
</dbReference>
<comment type="caution">
    <text evidence="11">The sequence shown here is derived from an EMBL/GenBank/DDBJ whole genome shotgun (WGS) entry which is preliminary data.</text>
</comment>
<dbReference type="SMART" id="SM00320">
    <property type="entry name" value="WD40"/>
    <property type="match status" value="3"/>
</dbReference>
<reference evidence="11 12" key="1">
    <citation type="journal article" date="2021" name="J. Hered.">
        <title>A chromosome-level genome assembly of the parasitoid wasp, Cotesia glomerata (Hymenoptera: Braconidae).</title>
        <authorList>
            <person name="Pinto B.J."/>
            <person name="Weis J.J."/>
            <person name="Gamble T."/>
            <person name="Ode P.J."/>
            <person name="Paul R."/>
            <person name="Zaspel J.M."/>
        </authorList>
    </citation>
    <scope>NUCLEOTIDE SEQUENCE [LARGE SCALE GENOMIC DNA]</scope>
    <source>
        <strain evidence="11">CgM1</strain>
    </source>
</reference>
<dbReference type="Proteomes" id="UP000826195">
    <property type="component" value="Unassembled WGS sequence"/>
</dbReference>
<dbReference type="SUPFAM" id="SSF50978">
    <property type="entry name" value="WD40 repeat-like"/>
    <property type="match status" value="1"/>
</dbReference>
<evidence type="ECO:0000259" key="9">
    <source>
        <dbReference type="Pfam" id="PF24760"/>
    </source>
</evidence>
<dbReference type="Pfam" id="PF23385">
    <property type="entry name" value="Beta-prop_IFT140_2nd"/>
    <property type="match status" value="1"/>
</dbReference>
<evidence type="ECO:0000313" key="12">
    <source>
        <dbReference type="Proteomes" id="UP000826195"/>
    </source>
</evidence>
<name>A0AAV7I8X9_COTGL</name>
<dbReference type="GO" id="GO:0030991">
    <property type="term" value="C:intraciliary transport particle A"/>
    <property type="evidence" value="ECO:0007669"/>
    <property type="project" value="TreeGrafter"/>
</dbReference>
<feature type="domain" description="IF140 C-terminal TPR" evidence="9">
    <location>
        <begin position="1264"/>
        <end position="1331"/>
    </location>
</feature>
<dbReference type="Gene3D" id="1.25.40.470">
    <property type="match status" value="2"/>
</dbReference>
<keyword evidence="5" id="KW-0969">Cilium</keyword>
<dbReference type="GO" id="GO:0005930">
    <property type="term" value="C:axoneme"/>
    <property type="evidence" value="ECO:0007669"/>
    <property type="project" value="TreeGrafter"/>
</dbReference>
<proteinExistence type="predicted"/>
<evidence type="ECO:0000256" key="4">
    <source>
        <dbReference type="ARBA" id="ARBA00022803"/>
    </source>
</evidence>
<dbReference type="PANTHER" id="PTHR15722">
    <property type="entry name" value="IFT140/172-RELATED"/>
    <property type="match status" value="1"/>
</dbReference>
<dbReference type="Pfam" id="PF24760">
    <property type="entry name" value="TPR_IF140_C"/>
    <property type="match status" value="1"/>
</dbReference>